<feature type="region of interest" description="Disordered" evidence="1">
    <location>
        <begin position="1"/>
        <end position="26"/>
    </location>
</feature>
<protein>
    <submittedName>
        <fullName evidence="2">Uncharacterized protein</fullName>
    </submittedName>
</protein>
<dbReference type="AlphaFoldDB" id="A0A0E9PLV6"/>
<reference evidence="2" key="1">
    <citation type="submission" date="2014-11" db="EMBL/GenBank/DDBJ databases">
        <authorList>
            <person name="Amaro Gonzalez C."/>
        </authorList>
    </citation>
    <scope>NUCLEOTIDE SEQUENCE</scope>
</reference>
<accession>A0A0E9PLV6</accession>
<evidence type="ECO:0000256" key="1">
    <source>
        <dbReference type="SAM" id="MobiDB-lite"/>
    </source>
</evidence>
<sequence>MLDTHRNNCSTINRGFIQTNTQSLRP</sequence>
<feature type="compositionally biased region" description="Polar residues" evidence="1">
    <location>
        <begin position="7"/>
        <end position="26"/>
    </location>
</feature>
<evidence type="ECO:0000313" key="2">
    <source>
        <dbReference type="EMBL" id="JAH05494.1"/>
    </source>
</evidence>
<reference evidence="2" key="2">
    <citation type="journal article" date="2015" name="Fish Shellfish Immunol.">
        <title>Early steps in the European eel (Anguilla anguilla)-Vibrio vulnificus interaction in the gills: Role of the RtxA13 toxin.</title>
        <authorList>
            <person name="Callol A."/>
            <person name="Pajuelo D."/>
            <person name="Ebbesson L."/>
            <person name="Teles M."/>
            <person name="MacKenzie S."/>
            <person name="Amaro C."/>
        </authorList>
    </citation>
    <scope>NUCLEOTIDE SEQUENCE</scope>
</reference>
<name>A0A0E9PLV6_ANGAN</name>
<proteinExistence type="predicted"/>
<organism evidence="2">
    <name type="scientific">Anguilla anguilla</name>
    <name type="common">European freshwater eel</name>
    <name type="synonym">Muraena anguilla</name>
    <dbReference type="NCBI Taxonomy" id="7936"/>
    <lineage>
        <taxon>Eukaryota</taxon>
        <taxon>Metazoa</taxon>
        <taxon>Chordata</taxon>
        <taxon>Craniata</taxon>
        <taxon>Vertebrata</taxon>
        <taxon>Euteleostomi</taxon>
        <taxon>Actinopterygii</taxon>
        <taxon>Neopterygii</taxon>
        <taxon>Teleostei</taxon>
        <taxon>Anguilliformes</taxon>
        <taxon>Anguillidae</taxon>
        <taxon>Anguilla</taxon>
    </lineage>
</organism>
<dbReference type="EMBL" id="GBXM01103083">
    <property type="protein sequence ID" value="JAH05494.1"/>
    <property type="molecule type" value="Transcribed_RNA"/>
</dbReference>